<feature type="transmembrane region" description="Helical" evidence="5">
    <location>
        <begin position="195"/>
        <end position="228"/>
    </location>
</feature>
<evidence type="ECO:0000313" key="7">
    <source>
        <dbReference type="EMBL" id="RYJ53251.1"/>
    </source>
</evidence>
<feature type="transmembrane region" description="Helical" evidence="5">
    <location>
        <begin position="393"/>
        <end position="411"/>
    </location>
</feature>
<feature type="transmembrane region" description="Helical" evidence="5">
    <location>
        <begin position="234"/>
        <end position="251"/>
    </location>
</feature>
<dbReference type="OrthoDB" id="1093278at2"/>
<evidence type="ECO:0000313" key="8">
    <source>
        <dbReference type="Proteomes" id="UP000253235"/>
    </source>
</evidence>
<dbReference type="PANTHER" id="PTHR37422">
    <property type="entry name" value="TEICHURONIC ACID BIOSYNTHESIS PROTEIN TUAE"/>
    <property type="match status" value="1"/>
</dbReference>
<dbReference type="RefSeq" id="WP_113664725.1">
    <property type="nucleotide sequence ID" value="NZ_JBIPCZ010000001.1"/>
</dbReference>
<feature type="domain" description="O-antigen ligase-related" evidence="6">
    <location>
        <begin position="194"/>
        <end position="376"/>
    </location>
</feature>
<dbReference type="EMBL" id="QNVY02000001">
    <property type="protein sequence ID" value="RYJ53251.1"/>
    <property type="molecule type" value="Genomic_DNA"/>
</dbReference>
<evidence type="ECO:0000256" key="5">
    <source>
        <dbReference type="SAM" id="Phobius"/>
    </source>
</evidence>
<evidence type="ECO:0000259" key="6">
    <source>
        <dbReference type="Pfam" id="PF04932"/>
    </source>
</evidence>
<name>A0A482TM92_9FLAO</name>
<keyword evidence="2 5" id="KW-0812">Transmembrane</keyword>
<proteinExistence type="predicted"/>
<evidence type="ECO:0000256" key="1">
    <source>
        <dbReference type="ARBA" id="ARBA00004141"/>
    </source>
</evidence>
<reference evidence="7 8" key="1">
    <citation type="submission" date="2019-01" db="EMBL/GenBank/DDBJ databases">
        <title>Flavobacterium sp. nov. isolated from arctic soil.</title>
        <authorList>
            <person name="Kim D.-U."/>
        </authorList>
    </citation>
    <scope>NUCLEOTIDE SEQUENCE [LARGE SCALE GENOMIC DNA]</scope>
    <source>
        <strain evidence="7 8">Kopri-42</strain>
    </source>
</reference>
<dbReference type="InterPro" id="IPR007016">
    <property type="entry name" value="O-antigen_ligase-rel_domated"/>
</dbReference>
<feature type="transmembrane region" description="Helical" evidence="5">
    <location>
        <begin position="99"/>
        <end position="115"/>
    </location>
</feature>
<evidence type="ECO:0000256" key="4">
    <source>
        <dbReference type="ARBA" id="ARBA00023136"/>
    </source>
</evidence>
<dbReference type="Pfam" id="PF04932">
    <property type="entry name" value="Wzy_C"/>
    <property type="match status" value="1"/>
</dbReference>
<sequence length="440" mass="50746">MNLTLPYSKKAFNKIEELWQNQTVLVYLLAAMLITLPLKHNIGSMTCIIFLLVCFSKAKKANFSISKVEILPIILYVLMMLSLLWTIDMRTTTAGLQKEILVLLMPIAFCFLPNLNQDLKNRVFKIFSYSMVFFALFCLAKAVFKFINSGDASVFFYHELVTASLNAIYVSGFASFGMFYFLVQKNKTISDQLALLTLVVFVFLLSSKNIIICDFILVVVYLFFFSAFSRKIKTVIFVAILLIITTFIASIKPIRDRFIIEFQTVLVDGSLKEGSEATKNSVYSISLKQAWNQDQFQKNDFFPGAAFRVYQTRIFIEMLQEESIFFTGFGLDAAQTKIQEKVKEYHLHESYGVYNFHNEYVQLFSELGFFGFLILVSMLFISIRNGIRNKDFVHIAFSVTMIVLFLTESFLSRQRGIIFFIVIYCLLNKVNQNKEQNLLQ</sequence>
<dbReference type="InterPro" id="IPR051533">
    <property type="entry name" value="WaaL-like"/>
</dbReference>
<gene>
    <name evidence="7" type="ORF">DR871_004160</name>
</gene>
<keyword evidence="4 5" id="KW-0472">Membrane</keyword>
<dbReference type="GO" id="GO:0016020">
    <property type="term" value="C:membrane"/>
    <property type="evidence" value="ECO:0007669"/>
    <property type="project" value="UniProtKB-SubCell"/>
</dbReference>
<keyword evidence="8" id="KW-1185">Reference proteome</keyword>
<feature type="transmembrane region" description="Helical" evidence="5">
    <location>
        <begin position="127"/>
        <end position="147"/>
    </location>
</feature>
<protein>
    <recommendedName>
        <fullName evidence="6">O-antigen ligase-related domain-containing protein</fullName>
    </recommendedName>
</protein>
<dbReference type="PANTHER" id="PTHR37422:SF17">
    <property type="entry name" value="O-ANTIGEN LIGASE"/>
    <property type="match status" value="1"/>
</dbReference>
<evidence type="ECO:0000256" key="2">
    <source>
        <dbReference type="ARBA" id="ARBA00022692"/>
    </source>
</evidence>
<feature type="transmembrane region" description="Helical" evidence="5">
    <location>
        <begin position="167"/>
        <end position="183"/>
    </location>
</feature>
<feature type="transmembrane region" description="Helical" evidence="5">
    <location>
        <begin position="42"/>
        <end position="58"/>
    </location>
</feature>
<accession>A0A482TM92</accession>
<keyword evidence="3 5" id="KW-1133">Transmembrane helix</keyword>
<feature type="transmembrane region" description="Helical" evidence="5">
    <location>
        <begin position="70"/>
        <end position="87"/>
    </location>
</feature>
<dbReference type="AlphaFoldDB" id="A0A482TM92"/>
<dbReference type="Proteomes" id="UP000253235">
    <property type="component" value="Unassembled WGS sequence"/>
</dbReference>
<evidence type="ECO:0000256" key="3">
    <source>
        <dbReference type="ARBA" id="ARBA00022989"/>
    </source>
</evidence>
<comment type="subcellular location">
    <subcellularLocation>
        <location evidence="1">Membrane</location>
        <topology evidence="1">Multi-pass membrane protein</topology>
    </subcellularLocation>
</comment>
<comment type="caution">
    <text evidence="7">The sequence shown here is derived from an EMBL/GenBank/DDBJ whole genome shotgun (WGS) entry which is preliminary data.</text>
</comment>
<organism evidence="7 8">
    <name type="scientific">Flavobacterium petrolei</name>
    <dbReference type="NCBI Taxonomy" id="2259594"/>
    <lineage>
        <taxon>Bacteria</taxon>
        <taxon>Pseudomonadati</taxon>
        <taxon>Bacteroidota</taxon>
        <taxon>Flavobacteriia</taxon>
        <taxon>Flavobacteriales</taxon>
        <taxon>Flavobacteriaceae</taxon>
        <taxon>Flavobacterium</taxon>
    </lineage>
</organism>
<feature type="transmembrane region" description="Helical" evidence="5">
    <location>
        <begin position="367"/>
        <end position="387"/>
    </location>
</feature>